<comment type="caution">
    <text evidence="2">The sequence shown here is derived from an EMBL/GenBank/DDBJ whole genome shotgun (WGS) entry which is preliminary data.</text>
</comment>
<dbReference type="Proteomes" id="UP000813385">
    <property type="component" value="Unassembled WGS sequence"/>
</dbReference>
<protein>
    <submittedName>
        <fullName evidence="2">Uncharacterized protein</fullName>
    </submittedName>
</protein>
<evidence type="ECO:0000313" key="3">
    <source>
        <dbReference type="Proteomes" id="UP000813385"/>
    </source>
</evidence>
<dbReference type="EMBL" id="JAGPXD010000002">
    <property type="protein sequence ID" value="KAH7368089.1"/>
    <property type="molecule type" value="Genomic_DNA"/>
</dbReference>
<dbReference type="OrthoDB" id="3799394at2759"/>
<feature type="signal peptide" evidence="1">
    <location>
        <begin position="1"/>
        <end position="17"/>
    </location>
</feature>
<keyword evidence="1" id="KW-0732">Signal</keyword>
<gene>
    <name evidence="2" type="ORF">B0T11DRAFT_326298</name>
</gene>
<evidence type="ECO:0000256" key="1">
    <source>
        <dbReference type="SAM" id="SignalP"/>
    </source>
</evidence>
<reference evidence="2" key="1">
    <citation type="journal article" date="2021" name="Nat. Commun.">
        <title>Genetic determinants of endophytism in the Arabidopsis root mycobiome.</title>
        <authorList>
            <person name="Mesny F."/>
            <person name="Miyauchi S."/>
            <person name="Thiergart T."/>
            <person name="Pickel B."/>
            <person name="Atanasova L."/>
            <person name="Karlsson M."/>
            <person name="Huettel B."/>
            <person name="Barry K.W."/>
            <person name="Haridas S."/>
            <person name="Chen C."/>
            <person name="Bauer D."/>
            <person name="Andreopoulos W."/>
            <person name="Pangilinan J."/>
            <person name="LaButti K."/>
            <person name="Riley R."/>
            <person name="Lipzen A."/>
            <person name="Clum A."/>
            <person name="Drula E."/>
            <person name="Henrissat B."/>
            <person name="Kohler A."/>
            <person name="Grigoriev I.V."/>
            <person name="Martin F.M."/>
            <person name="Hacquard S."/>
        </authorList>
    </citation>
    <scope>NUCLEOTIDE SEQUENCE</scope>
    <source>
        <strain evidence="2">MPI-CAGE-AT-0016</strain>
    </source>
</reference>
<proteinExistence type="predicted"/>
<accession>A0A8K0TJ40</accession>
<dbReference type="AlphaFoldDB" id="A0A8K0TJ40"/>
<sequence length="149" mass="15697">MRFTALVIATLAATVTARNCGFKIAPCPTGQECIPKDPKCTDLNRCLGTCRRPAPVKEYQACGGNVRPPLPDCAKGTTCRDDPRLPGCGMACDRQGICIPDNAPQCGGFAGFECPEGSGLECYDLPNDDCDPEDGGNDCIGVCLKPLPK</sequence>
<feature type="chain" id="PRO_5035454826" evidence="1">
    <location>
        <begin position="18"/>
        <end position="149"/>
    </location>
</feature>
<keyword evidence="3" id="KW-1185">Reference proteome</keyword>
<organism evidence="2 3">
    <name type="scientific">Plectosphaerella cucumerina</name>
    <dbReference type="NCBI Taxonomy" id="40658"/>
    <lineage>
        <taxon>Eukaryota</taxon>
        <taxon>Fungi</taxon>
        <taxon>Dikarya</taxon>
        <taxon>Ascomycota</taxon>
        <taxon>Pezizomycotina</taxon>
        <taxon>Sordariomycetes</taxon>
        <taxon>Hypocreomycetidae</taxon>
        <taxon>Glomerellales</taxon>
        <taxon>Plectosphaerellaceae</taxon>
        <taxon>Plectosphaerella</taxon>
    </lineage>
</organism>
<evidence type="ECO:0000313" key="2">
    <source>
        <dbReference type="EMBL" id="KAH7368089.1"/>
    </source>
</evidence>
<name>A0A8K0TJ40_9PEZI</name>